<dbReference type="RefSeq" id="WP_150496705.1">
    <property type="nucleotide sequence ID" value="NZ_BMFA01000007.1"/>
</dbReference>
<organism evidence="3 4">
    <name type="scientific">Roseibium aquae</name>
    <dbReference type="NCBI Taxonomy" id="1323746"/>
    <lineage>
        <taxon>Bacteria</taxon>
        <taxon>Pseudomonadati</taxon>
        <taxon>Pseudomonadota</taxon>
        <taxon>Alphaproteobacteria</taxon>
        <taxon>Hyphomicrobiales</taxon>
        <taxon>Stappiaceae</taxon>
        <taxon>Roseibium</taxon>
    </lineage>
</organism>
<reference evidence="3" key="2">
    <citation type="submission" date="2020-09" db="EMBL/GenBank/DDBJ databases">
        <authorList>
            <person name="Sun Q."/>
            <person name="Zhou Y."/>
        </authorList>
    </citation>
    <scope>NUCLEOTIDE SEQUENCE</scope>
    <source>
        <strain evidence="3">CGMCC 1.12426</strain>
    </source>
</reference>
<dbReference type="Pfam" id="PF00717">
    <property type="entry name" value="Peptidase_S24"/>
    <property type="match status" value="1"/>
</dbReference>
<dbReference type="Gene3D" id="2.10.109.10">
    <property type="entry name" value="Umud Fragment, subunit A"/>
    <property type="match status" value="1"/>
</dbReference>
<gene>
    <name evidence="3" type="ORF">GCM10011316_23960</name>
</gene>
<dbReference type="GO" id="GO:0003677">
    <property type="term" value="F:DNA binding"/>
    <property type="evidence" value="ECO:0007669"/>
    <property type="project" value="UniProtKB-KW"/>
</dbReference>
<dbReference type="EMBL" id="BMFA01000007">
    <property type="protein sequence ID" value="GGB51135.1"/>
    <property type="molecule type" value="Genomic_DNA"/>
</dbReference>
<name>A0A916X168_9HYPH</name>
<feature type="domain" description="Peptidase S24/S26A/S26B/S26C" evidence="2">
    <location>
        <begin position="134"/>
        <end position="200"/>
    </location>
</feature>
<dbReference type="CDD" id="cd06529">
    <property type="entry name" value="S24_LexA-like"/>
    <property type="match status" value="1"/>
</dbReference>
<feature type="region of interest" description="Disordered" evidence="1">
    <location>
        <begin position="29"/>
        <end position="49"/>
    </location>
</feature>
<protein>
    <submittedName>
        <fullName evidence="3">DNA-binding protein</fullName>
    </submittedName>
</protein>
<dbReference type="Proteomes" id="UP000605148">
    <property type="component" value="Unassembled WGS sequence"/>
</dbReference>
<comment type="caution">
    <text evidence="3">The sequence shown here is derived from an EMBL/GenBank/DDBJ whole genome shotgun (WGS) entry which is preliminary data.</text>
</comment>
<dbReference type="InterPro" id="IPR036286">
    <property type="entry name" value="LexA/Signal_pep-like_sf"/>
</dbReference>
<feature type="region of interest" description="Disordered" evidence="1">
    <location>
        <begin position="76"/>
        <end position="95"/>
    </location>
</feature>
<dbReference type="InterPro" id="IPR015927">
    <property type="entry name" value="Peptidase_S24_S26A/B/C"/>
</dbReference>
<dbReference type="OrthoDB" id="9792157at2"/>
<accession>A0A916X168</accession>
<evidence type="ECO:0000313" key="4">
    <source>
        <dbReference type="Proteomes" id="UP000605148"/>
    </source>
</evidence>
<dbReference type="SUPFAM" id="SSF51306">
    <property type="entry name" value="LexA/Signal peptidase"/>
    <property type="match status" value="1"/>
</dbReference>
<reference evidence="3" key="1">
    <citation type="journal article" date="2014" name="Int. J. Syst. Evol. Microbiol.">
        <title>Complete genome sequence of Corynebacterium casei LMG S-19264T (=DSM 44701T), isolated from a smear-ripened cheese.</title>
        <authorList>
            <consortium name="US DOE Joint Genome Institute (JGI-PGF)"/>
            <person name="Walter F."/>
            <person name="Albersmeier A."/>
            <person name="Kalinowski J."/>
            <person name="Ruckert C."/>
        </authorList>
    </citation>
    <scope>NUCLEOTIDE SEQUENCE</scope>
    <source>
        <strain evidence="3">CGMCC 1.12426</strain>
    </source>
</reference>
<evidence type="ECO:0000256" key="1">
    <source>
        <dbReference type="SAM" id="MobiDB-lite"/>
    </source>
</evidence>
<keyword evidence="4" id="KW-1185">Reference proteome</keyword>
<dbReference type="InterPro" id="IPR039418">
    <property type="entry name" value="LexA-like"/>
</dbReference>
<sequence>MLSHNKIWAAIDALATRKGLTPSGLARRAGLDPTTFNPSKRFAGDGRPRWPSTESLAKILEATGEPFHIFAATVQTSKEPDENESGSLAGPVTSPGTRAVPLAAFRDIHENRTSFDAAGSPSGTFWDQINFPDQEHQKLFAIEMSDDRFSPSYRYGDVLIVAPGTAIRRGDKVAVQLASGELQLTRFHRQTSTRLEFSSLTSPERRYSLGRPGVDWMARIVWASQ</sequence>
<evidence type="ECO:0000313" key="3">
    <source>
        <dbReference type="EMBL" id="GGB51135.1"/>
    </source>
</evidence>
<keyword evidence="3" id="KW-0238">DNA-binding</keyword>
<proteinExistence type="predicted"/>
<dbReference type="AlphaFoldDB" id="A0A916X168"/>
<evidence type="ECO:0000259" key="2">
    <source>
        <dbReference type="Pfam" id="PF00717"/>
    </source>
</evidence>